<reference evidence="1" key="2">
    <citation type="journal article" date="2015" name="Data Brief">
        <title>Shoot transcriptome of the giant reed, Arundo donax.</title>
        <authorList>
            <person name="Barrero R.A."/>
            <person name="Guerrero F.D."/>
            <person name="Moolhuijzen P."/>
            <person name="Goolsby J.A."/>
            <person name="Tidwell J."/>
            <person name="Bellgard S.E."/>
            <person name="Bellgard M.I."/>
        </authorList>
    </citation>
    <scope>NUCLEOTIDE SEQUENCE</scope>
    <source>
        <tissue evidence="1">Shoot tissue taken approximately 20 cm above the soil surface</tissue>
    </source>
</reference>
<proteinExistence type="predicted"/>
<organism evidence="1">
    <name type="scientific">Arundo donax</name>
    <name type="common">Giant reed</name>
    <name type="synonym">Donax arundinaceus</name>
    <dbReference type="NCBI Taxonomy" id="35708"/>
    <lineage>
        <taxon>Eukaryota</taxon>
        <taxon>Viridiplantae</taxon>
        <taxon>Streptophyta</taxon>
        <taxon>Embryophyta</taxon>
        <taxon>Tracheophyta</taxon>
        <taxon>Spermatophyta</taxon>
        <taxon>Magnoliopsida</taxon>
        <taxon>Liliopsida</taxon>
        <taxon>Poales</taxon>
        <taxon>Poaceae</taxon>
        <taxon>PACMAD clade</taxon>
        <taxon>Arundinoideae</taxon>
        <taxon>Arundineae</taxon>
        <taxon>Arundo</taxon>
    </lineage>
</organism>
<evidence type="ECO:0000313" key="1">
    <source>
        <dbReference type="EMBL" id="JAD21559.1"/>
    </source>
</evidence>
<reference evidence="1" key="1">
    <citation type="submission" date="2014-09" db="EMBL/GenBank/DDBJ databases">
        <authorList>
            <person name="Magalhaes I.L.F."/>
            <person name="Oliveira U."/>
            <person name="Santos F.R."/>
            <person name="Vidigal T.H.D.A."/>
            <person name="Brescovit A.D."/>
            <person name="Santos A.J."/>
        </authorList>
    </citation>
    <scope>NUCLEOTIDE SEQUENCE</scope>
    <source>
        <tissue evidence="1">Shoot tissue taken approximately 20 cm above the soil surface</tissue>
    </source>
</reference>
<sequence length="19" mass="2136">MVLSTKSSPKVKIFVLTQE</sequence>
<protein>
    <submittedName>
        <fullName evidence="1">Uncharacterized protein</fullName>
    </submittedName>
</protein>
<dbReference type="AlphaFoldDB" id="A0A0A8Y684"/>
<dbReference type="EMBL" id="GBRH01276336">
    <property type="protein sequence ID" value="JAD21559.1"/>
    <property type="molecule type" value="Transcribed_RNA"/>
</dbReference>
<name>A0A0A8Y684_ARUDO</name>
<accession>A0A0A8Y684</accession>